<dbReference type="NCBIfam" id="TIGR03819">
    <property type="entry name" value="heli_sec_ATPase"/>
    <property type="match status" value="1"/>
</dbReference>
<reference evidence="4" key="1">
    <citation type="submission" date="2020-12" db="EMBL/GenBank/DDBJ databases">
        <title>Genomic characterization of non-nitrogen-fixing Frankia strains.</title>
        <authorList>
            <person name="Carlos-Shanley C."/>
            <person name="Guerra T."/>
            <person name="Hahn D."/>
        </authorList>
    </citation>
    <scope>NUCLEOTIDE SEQUENCE</scope>
    <source>
        <strain evidence="4">CN6</strain>
    </source>
</reference>
<evidence type="ECO:0000313" key="5">
    <source>
        <dbReference type="Proteomes" id="UP000604475"/>
    </source>
</evidence>
<dbReference type="InterPro" id="IPR027417">
    <property type="entry name" value="P-loop_NTPase"/>
</dbReference>
<comment type="similarity">
    <text evidence="1">Belongs to the GSP E family.</text>
</comment>
<dbReference type="GO" id="GO:0016887">
    <property type="term" value="F:ATP hydrolysis activity"/>
    <property type="evidence" value="ECO:0007669"/>
    <property type="project" value="InterPro"/>
</dbReference>
<feature type="domain" description="Bacterial type II secretion system protein E" evidence="3">
    <location>
        <begin position="105"/>
        <end position="379"/>
    </location>
</feature>
<comment type="caution">
    <text evidence="4">The sequence shown here is derived from an EMBL/GenBank/DDBJ whole genome shotgun (WGS) entry which is preliminary data.</text>
</comment>
<dbReference type="CDD" id="cd01130">
    <property type="entry name" value="VirB11-like_ATPase"/>
    <property type="match status" value="1"/>
</dbReference>
<feature type="region of interest" description="Disordered" evidence="2">
    <location>
        <begin position="418"/>
        <end position="440"/>
    </location>
</feature>
<feature type="compositionally biased region" description="Pro residues" evidence="2">
    <location>
        <begin position="1"/>
        <end position="18"/>
    </location>
</feature>
<sequence length="466" mass="47064">MRPAPPTPAPPTHAPPTQAPRFADAAAPGGPRRPPTVSGTPVVPGPPAAAEAPAATVARVRDRLALATDPPTPADVARVLDEVAGPLPAADREAVGRAVAAELLGAGPLDALLADPAVTDVLVNGPAEVWIDRGHGLERAAIRFAGEEAVRRLASRLAAAGGRRLDAAAPFADARLPDGTRLHAVLAPVAVGGTCLSLRRPRRVPVTLTEFVGGGTAGGAAGASLVGVLRALVAGRLAVVVTGGTGTGKTTLLAALLGCVDAAERLVVVEDTTELTLDRDNVVRLQGRPPNIEGAGAITQRDLVRQALRMRPDRLVVGEVRGPEVLDLLVAFNTGHEGGLTTLHAGGPGALPARVEALGALAGLSRPEAHSLLAAAVHATVHLRRDGAGRRVVAAVGVLRQEPDGLVRVRPALAATPIAGAPAGPATAGPPAGPGGGMLPAEGLPWLRDLLRDRGIALPPPFGPRR</sequence>
<dbReference type="Gene3D" id="3.30.450.380">
    <property type="match status" value="1"/>
</dbReference>
<dbReference type="Gene3D" id="3.40.50.300">
    <property type="entry name" value="P-loop containing nucleotide triphosphate hydrolases"/>
    <property type="match status" value="1"/>
</dbReference>
<dbReference type="Proteomes" id="UP000604475">
    <property type="component" value="Unassembled WGS sequence"/>
</dbReference>
<organism evidence="4 5">
    <name type="scientific">Frankia nepalensis</name>
    <dbReference type="NCBI Taxonomy" id="1836974"/>
    <lineage>
        <taxon>Bacteria</taxon>
        <taxon>Bacillati</taxon>
        <taxon>Actinomycetota</taxon>
        <taxon>Actinomycetes</taxon>
        <taxon>Frankiales</taxon>
        <taxon>Frankiaceae</taxon>
        <taxon>Frankia</taxon>
    </lineage>
</organism>
<dbReference type="InterPro" id="IPR001482">
    <property type="entry name" value="T2SS/T4SS_dom"/>
</dbReference>
<gene>
    <name evidence="4" type="ORF">I7412_34840</name>
</gene>
<feature type="compositionally biased region" description="Low complexity" evidence="2">
    <location>
        <begin position="418"/>
        <end position="430"/>
    </location>
</feature>
<evidence type="ECO:0000256" key="1">
    <source>
        <dbReference type="ARBA" id="ARBA00006611"/>
    </source>
</evidence>
<proteinExistence type="inferred from homology"/>
<feature type="region of interest" description="Disordered" evidence="2">
    <location>
        <begin position="1"/>
        <end position="54"/>
    </location>
</feature>
<evidence type="ECO:0000259" key="3">
    <source>
        <dbReference type="Pfam" id="PF00437"/>
    </source>
</evidence>
<dbReference type="Pfam" id="PF00437">
    <property type="entry name" value="T2SSE"/>
    <property type="match status" value="1"/>
</dbReference>
<dbReference type="RefSeq" id="WP_203007233.1">
    <property type="nucleotide sequence ID" value="NZ_JADWYU010000095.1"/>
</dbReference>
<keyword evidence="5" id="KW-1185">Reference proteome</keyword>
<dbReference type="InterPro" id="IPR022399">
    <property type="entry name" value="TadA-like_ATPase"/>
</dbReference>
<dbReference type="AlphaFoldDB" id="A0A937RLC2"/>
<evidence type="ECO:0000256" key="2">
    <source>
        <dbReference type="SAM" id="MobiDB-lite"/>
    </source>
</evidence>
<name>A0A937RLC2_9ACTN</name>
<protein>
    <submittedName>
        <fullName evidence="4">TadA family conjugal transfer-associated ATPase</fullName>
    </submittedName>
</protein>
<dbReference type="PANTHER" id="PTHR30486:SF6">
    <property type="entry name" value="TYPE IV PILUS RETRACTATION ATPASE PILT"/>
    <property type="match status" value="1"/>
</dbReference>
<dbReference type="EMBL" id="JAEACQ010000300">
    <property type="protein sequence ID" value="MBL7632242.1"/>
    <property type="molecule type" value="Genomic_DNA"/>
</dbReference>
<evidence type="ECO:0000313" key="4">
    <source>
        <dbReference type="EMBL" id="MBL7632242.1"/>
    </source>
</evidence>
<accession>A0A937RLC2</accession>
<feature type="compositionally biased region" description="Low complexity" evidence="2">
    <location>
        <begin position="19"/>
        <end position="54"/>
    </location>
</feature>
<dbReference type="InterPro" id="IPR050921">
    <property type="entry name" value="T4SS_GSP_E_ATPase"/>
</dbReference>
<dbReference type="PANTHER" id="PTHR30486">
    <property type="entry name" value="TWITCHING MOTILITY PROTEIN PILT"/>
    <property type="match status" value="1"/>
</dbReference>
<dbReference type="SUPFAM" id="SSF52540">
    <property type="entry name" value="P-loop containing nucleoside triphosphate hydrolases"/>
    <property type="match status" value="1"/>
</dbReference>